<protein>
    <submittedName>
        <fullName evidence="7">Dixin</fullName>
    </submittedName>
</protein>
<feature type="binding site" evidence="5">
    <location>
        <position position="244"/>
    </location>
    <ligand>
        <name>Fe cation</name>
        <dbReference type="ChEBI" id="CHEBI:24875"/>
        <note>catalytic</note>
    </ligand>
</feature>
<evidence type="ECO:0000256" key="3">
    <source>
        <dbReference type="ARBA" id="ARBA00023002"/>
    </source>
</evidence>
<dbReference type="Pfam" id="PF03055">
    <property type="entry name" value="RPE65"/>
    <property type="match status" value="2"/>
</dbReference>
<comment type="similarity">
    <text evidence="1">Belongs to the carotenoid oxygenase family.</text>
</comment>
<feature type="binding site" evidence="5">
    <location>
        <position position="553"/>
    </location>
    <ligand>
        <name>Fe cation</name>
        <dbReference type="ChEBI" id="CHEBI:24875"/>
        <note>catalytic</note>
    </ligand>
</feature>
<feature type="transmembrane region" description="Helical" evidence="6">
    <location>
        <begin position="137"/>
        <end position="160"/>
    </location>
</feature>
<comment type="cofactor">
    <cofactor evidence="5">
        <name>Fe(2+)</name>
        <dbReference type="ChEBI" id="CHEBI:29033"/>
    </cofactor>
    <text evidence="5">Binds 1 Fe(2+) ion per subunit.</text>
</comment>
<keyword evidence="6" id="KW-0812">Transmembrane</keyword>
<dbReference type="GO" id="GO:0010436">
    <property type="term" value="F:carotenoid dioxygenase activity"/>
    <property type="evidence" value="ECO:0007669"/>
    <property type="project" value="TreeGrafter"/>
</dbReference>
<dbReference type="GO" id="GO:0016121">
    <property type="term" value="P:carotene catabolic process"/>
    <property type="evidence" value="ECO:0007669"/>
    <property type="project" value="TreeGrafter"/>
</dbReference>
<organism evidence="7 8">
    <name type="scientific">Linnemannia exigua</name>
    <dbReference type="NCBI Taxonomy" id="604196"/>
    <lineage>
        <taxon>Eukaryota</taxon>
        <taxon>Fungi</taxon>
        <taxon>Fungi incertae sedis</taxon>
        <taxon>Mucoromycota</taxon>
        <taxon>Mortierellomycotina</taxon>
        <taxon>Mortierellomycetes</taxon>
        <taxon>Mortierellales</taxon>
        <taxon>Mortierellaceae</taxon>
        <taxon>Linnemannia</taxon>
    </lineage>
</organism>
<dbReference type="InterPro" id="IPR004294">
    <property type="entry name" value="Carotenoid_Oase"/>
</dbReference>
<accession>A0AAD4HAB9</accession>
<dbReference type="PANTHER" id="PTHR10543">
    <property type="entry name" value="BETA-CAROTENE DIOXYGENASE"/>
    <property type="match status" value="1"/>
</dbReference>
<keyword evidence="8" id="KW-1185">Reference proteome</keyword>
<dbReference type="GO" id="GO:0046872">
    <property type="term" value="F:metal ion binding"/>
    <property type="evidence" value="ECO:0007669"/>
    <property type="project" value="UniProtKB-KW"/>
</dbReference>
<gene>
    <name evidence="7" type="primary">CCD1</name>
    <name evidence="7" type="ORF">BGZ95_010642</name>
</gene>
<reference evidence="7" key="1">
    <citation type="journal article" date="2020" name="Fungal Divers.">
        <title>Resolving the Mortierellaceae phylogeny through synthesis of multi-gene phylogenetics and phylogenomics.</title>
        <authorList>
            <person name="Vandepol N."/>
            <person name="Liber J."/>
            <person name="Desiro A."/>
            <person name="Na H."/>
            <person name="Kennedy M."/>
            <person name="Barry K."/>
            <person name="Grigoriev I.V."/>
            <person name="Miller A.N."/>
            <person name="O'Donnell K."/>
            <person name="Stajich J.E."/>
            <person name="Bonito G."/>
        </authorList>
    </citation>
    <scope>NUCLEOTIDE SEQUENCE</scope>
    <source>
        <strain evidence="7">NRRL 28262</strain>
    </source>
</reference>
<evidence type="ECO:0000256" key="4">
    <source>
        <dbReference type="ARBA" id="ARBA00023004"/>
    </source>
</evidence>
<keyword evidence="3" id="KW-0560">Oxidoreductase</keyword>
<keyword evidence="4 5" id="KW-0408">Iron</keyword>
<dbReference type="AlphaFoldDB" id="A0AAD4HAB9"/>
<name>A0AAD4HAB9_9FUNG</name>
<dbReference type="Proteomes" id="UP001194580">
    <property type="component" value="Unassembled WGS sequence"/>
</dbReference>
<dbReference type="EMBL" id="JAAAIL010000073">
    <property type="protein sequence ID" value="KAG0280282.1"/>
    <property type="molecule type" value="Genomic_DNA"/>
</dbReference>
<keyword evidence="6" id="KW-1133">Transmembrane helix</keyword>
<dbReference type="PANTHER" id="PTHR10543:SF89">
    <property type="entry name" value="CAROTENOID 9,10(9',10')-CLEAVAGE DIOXYGENASE 1"/>
    <property type="match status" value="1"/>
</dbReference>
<sequence length="578" mass="65139">MAIDSSSQNPSLKQGVSAIAADIKVRTKERTSGHPHPYLNGNFYPVFEETVGDEGIECEVVGTIPEVLRGSQYIRTGPNTLNVPTDGAPHHFFTGEGMLHGVYFDSDQKGPIRPRYMNRYVRSDTLKKQSKHGYLHVPLGIIMAPTSIFKFIFHMLWFYIRMAYYKVTNVGDGNTALAYFGSRLLALQEGGKPVETAIDPKTGEMTFFAYSLSKPLIFYSVVSAEGKRKVWRQKVALPKPSMMHDFATTDTYSIMVNCPMYFEPNNMLKGEPTLAFDPKAKTGFGLIPRYYNASHDKVHWFEARNCHIFHTANAWDERDADGNIVAVCMTACRSDKFIRDINLWQPSGPDNYGDKSYLTLFRFDLRSGETEMTTLSQISSEFPIINFDRYMTPDLRYVFSASIEESAFNVGVKWNGIVKTDVRAVIQKKNDLQAIGKLEAANVGGEGRWEIGAENLAAVQAKTGQTHRFGPHIYGSEPMFVANAPRADGQPLAEDDGFLLVYVYDERQMENGIPKDKARQVTELWIYDAKKIGQDIDPIAKVKIPRRVPYGFHGLHLTKEQIQENQDFLARRAAAART</sequence>
<evidence type="ECO:0000256" key="5">
    <source>
        <dbReference type="PIRSR" id="PIRSR604294-1"/>
    </source>
</evidence>
<proteinExistence type="inferred from homology"/>
<evidence type="ECO:0000313" key="7">
    <source>
        <dbReference type="EMBL" id="KAG0280282.1"/>
    </source>
</evidence>
<feature type="binding site" evidence="5">
    <location>
        <position position="310"/>
    </location>
    <ligand>
        <name>Fe cation</name>
        <dbReference type="ChEBI" id="CHEBI:24875"/>
        <note>catalytic</note>
    </ligand>
</feature>
<evidence type="ECO:0000313" key="8">
    <source>
        <dbReference type="Proteomes" id="UP001194580"/>
    </source>
</evidence>
<evidence type="ECO:0000256" key="1">
    <source>
        <dbReference type="ARBA" id="ARBA00006787"/>
    </source>
</evidence>
<keyword evidence="2 5" id="KW-0479">Metal-binding</keyword>
<evidence type="ECO:0000256" key="2">
    <source>
        <dbReference type="ARBA" id="ARBA00022723"/>
    </source>
</evidence>
<evidence type="ECO:0000256" key="6">
    <source>
        <dbReference type="SAM" id="Phobius"/>
    </source>
</evidence>
<comment type="caution">
    <text evidence="7">The sequence shown here is derived from an EMBL/GenBank/DDBJ whole genome shotgun (WGS) entry which is preliminary data.</text>
</comment>
<keyword evidence="6" id="KW-0472">Membrane</keyword>